<dbReference type="InterPro" id="IPR000873">
    <property type="entry name" value="AMP-dep_synth/lig_dom"/>
</dbReference>
<dbReference type="RefSeq" id="XP_043175252.1">
    <property type="nucleotide sequence ID" value="XM_043319317.1"/>
</dbReference>
<dbReference type="InterPro" id="IPR045851">
    <property type="entry name" value="AMP-bd_C_sf"/>
</dbReference>
<dbReference type="InterPro" id="IPR020845">
    <property type="entry name" value="AMP-binding_CS"/>
</dbReference>
<dbReference type="Gene3D" id="2.30.38.10">
    <property type="entry name" value="Luciferase, Domain 3"/>
    <property type="match status" value="1"/>
</dbReference>
<dbReference type="GO" id="GO:0044550">
    <property type="term" value="P:secondary metabolite biosynthetic process"/>
    <property type="evidence" value="ECO:0007669"/>
    <property type="project" value="TreeGrafter"/>
</dbReference>
<dbReference type="Gene3D" id="3.30.559.30">
    <property type="entry name" value="Nonribosomal peptide synthetase, condensation domain"/>
    <property type="match status" value="1"/>
</dbReference>
<dbReference type="GO" id="GO:0043041">
    <property type="term" value="P:amino acid activation for nonribosomal peptide biosynthetic process"/>
    <property type="evidence" value="ECO:0007669"/>
    <property type="project" value="TreeGrafter"/>
</dbReference>
<dbReference type="Gene3D" id="3.30.300.30">
    <property type="match status" value="1"/>
</dbReference>
<protein>
    <recommendedName>
        <fullName evidence="3">AMP-dependent synthetase/ligase domain-containing protein</fullName>
    </recommendedName>
</protein>
<evidence type="ECO:0000256" key="1">
    <source>
        <dbReference type="ARBA" id="ARBA00022450"/>
    </source>
</evidence>
<keyword evidence="1" id="KW-0596">Phosphopantetheine</keyword>
<dbReference type="PANTHER" id="PTHR45527:SF1">
    <property type="entry name" value="FATTY ACID SYNTHASE"/>
    <property type="match status" value="1"/>
</dbReference>
<feature type="domain" description="AMP-dependent synthetase/ligase" evidence="3">
    <location>
        <begin position="291"/>
        <end position="641"/>
    </location>
</feature>
<evidence type="ECO:0000256" key="2">
    <source>
        <dbReference type="ARBA" id="ARBA00022553"/>
    </source>
</evidence>
<dbReference type="Pfam" id="PF00501">
    <property type="entry name" value="AMP-binding"/>
    <property type="match status" value="1"/>
</dbReference>
<reference evidence="4" key="1">
    <citation type="submission" date="2021-05" db="EMBL/GenBank/DDBJ databases">
        <authorList>
            <person name="Stam R."/>
        </authorList>
    </citation>
    <scope>NUCLEOTIDE SEQUENCE</scope>
    <source>
        <strain evidence="4">CS162</strain>
    </source>
</reference>
<dbReference type="OrthoDB" id="3689213at2759"/>
<dbReference type="GO" id="GO:0031177">
    <property type="term" value="F:phosphopantetheine binding"/>
    <property type="evidence" value="ECO:0007669"/>
    <property type="project" value="TreeGrafter"/>
</dbReference>
<organism evidence="4 5">
    <name type="scientific">Alternaria atra</name>
    <dbReference type="NCBI Taxonomy" id="119953"/>
    <lineage>
        <taxon>Eukaryota</taxon>
        <taxon>Fungi</taxon>
        <taxon>Dikarya</taxon>
        <taxon>Ascomycota</taxon>
        <taxon>Pezizomycotina</taxon>
        <taxon>Dothideomycetes</taxon>
        <taxon>Pleosporomycetidae</taxon>
        <taxon>Pleosporales</taxon>
        <taxon>Pleosporineae</taxon>
        <taxon>Pleosporaceae</taxon>
        <taxon>Alternaria</taxon>
        <taxon>Alternaria sect. Ulocladioides</taxon>
    </lineage>
</organism>
<keyword evidence="2" id="KW-0597">Phosphoprotein</keyword>
<dbReference type="SUPFAM" id="SSF52777">
    <property type="entry name" value="CoA-dependent acyltransferases"/>
    <property type="match status" value="1"/>
</dbReference>
<keyword evidence="5" id="KW-1185">Reference proteome</keyword>
<accession>A0A8J2IHQ1</accession>
<dbReference type="Proteomes" id="UP000676310">
    <property type="component" value="Unassembled WGS sequence"/>
</dbReference>
<dbReference type="GeneID" id="67011973"/>
<dbReference type="EMBL" id="CAJRGZ010000030">
    <property type="protein sequence ID" value="CAG5186697.1"/>
    <property type="molecule type" value="Genomic_DNA"/>
</dbReference>
<dbReference type="AlphaFoldDB" id="A0A8J2IHQ1"/>
<dbReference type="PANTHER" id="PTHR45527">
    <property type="entry name" value="NONRIBOSOMAL PEPTIDE SYNTHETASE"/>
    <property type="match status" value="1"/>
</dbReference>
<evidence type="ECO:0000313" key="5">
    <source>
        <dbReference type="Proteomes" id="UP000676310"/>
    </source>
</evidence>
<dbReference type="GO" id="GO:0005737">
    <property type="term" value="C:cytoplasm"/>
    <property type="evidence" value="ECO:0007669"/>
    <property type="project" value="TreeGrafter"/>
</dbReference>
<gene>
    <name evidence="4" type="ORF">ALTATR162_LOCUS11675</name>
</gene>
<dbReference type="SUPFAM" id="SSF56801">
    <property type="entry name" value="Acetyl-CoA synthetase-like"/>
    <property type="match status" value="1"/>
</dbReference>
<sequence length="798" mass="88826">MESRRTWADKRTTFNADIHESSQVEICSQPGSYIYMTAQPGVSRHELEQDIDIIIRHFSPVKSEAPAEFDINHNQVCGAWVEVLPLVTKTATDKPFLISAIKTMAAALQHDGLTTEESQSRMLVMYGGSLRQMSKALEEAHGVFQWEHCIAIMCLSVTNPLTSRQPLVQVVFAVHSQLGLGEFSLEGIDTEYIDQSLTSRFDLEFHFFQEKDGLRGEVLYSTDLYNPDTITNMLSIFQKILETTLANPQTGVGLLPLFSNEDFSKFDSFGLIDIERTDYQADCTVIDAFCEQVAVCSNAVAVKDSSSTMTYSQLDEKSDSIAHWLRRRCFAPETLIGVYAGRSCQTVAAYLGILKAGLAYLPLDSKQPLGRIESIVSSVDRFGTMLLGPDMEVPHLSSKDIEYLHIDDLLQPRVNENGNLANGFSESLPSATSLAYVMFTSGSTGRPKGVMVEHRSILRLATHSNVILHRRNAVTAHISNTAFDASTWEIYVTLLNGGTLICFDNMTVLDYEALSSMFVHERIESVFMTPALFKQYLSQCPDAIRVLDTLYVGGERLDPEDVYTARGIMSGKLVQIYGPTENTGFSTYYHVPPEETYTDRVPIGRALSNSGAYVMDPLQKLVPLGVVGELIVTGDGLARGYIDPQQNLNRFVSVTIRDGEKVQAYRTGDYVRHRPADGQLEYFGRIDGQIKIRGQRVELGEIEHVIRTHSSVDDAAAVLQYGSTEDAQIAAFITLRRLETGRQALASDAPVADDDNETRQVSVWEGLFDEDTYESIDKVQTETIGRDFIGWTSMYVSD</sequence>
<dbReference type="Gene3D" id="3.40.50.980">
    <property type="match status" value="2"/>
</dbReference>
<comment type="caution">
    <text evidence="4">The sequence shown here is derived from an EMBL/GenBank/DDBJ whole genome shotgun (WGS) entry which is preliminary data.</text>
</comment>
<evidence type="ECO:0000313" key="4">
    <source>
        <dbReference type="EMBL" id="CAG5186697.1"/>
    </source>
</evidence>
<proteinExistence type="predicted"/>
<dbReference type="NCBIfam" id="TIGR01733">
    <property type="entry name" value="AA-adenyl-dom"/>
    <property type="match status" value="1"/>
</dbReference>
<name>A0A8J2IHQ1_9PLEO</name>
<dbReference type="CDD" id="cd05930">
    <property type="entry name" value="A_NRPS"/>
    <property type="match status" value="1"/>
</dbReference>
<dbReference type="PROSITE" id="PS00455">
    <property type="entry name" value="AMP_BINDING"/>
    <property type="match status" value="1"/>
</dbReference>
<dbReference type="InterPro" id="IPR010071">
    <property type="entry name" value="AA_adenyl_dom"/>
</dbReference>
<evidence type="ECO:0000259" key="3">
    <source>
        <dbReference type="Pfam" id="PF00501"/>
    </source>
</evidence>